<organism evidence="1 2">
    <name type="scientific">Streptomyces macrolidinus</name>
    <dbReference type="NCBI Taxonomy" id="2952607"/>
    <lineage>
        <taxon>Bacteria</taxon>
        <taxon>Bacillati</taxon>
        <taxon>Actinomycetota</taxon>
        <taxon>Actinomycetes</taxon>
        <taxon>Kitasatosporales</taxon>
        <taxon>Streptomycetaceae</taxon>
        <taxon>Streptomyces</taxon>
    </lineage>
</organism>
<dbReference type="EMBL" id="JAMWMR010000047">
    <property type="protein sequence ID" value="MCN9244803.1"/>
    <property type="molecule type" value="Genomic_DNA"/>
</dbReference>
<evidence type="ECO:0000313" key="2">
    <source>
        <dbReference type="Proteomes" id="UP001523219"/>
    </source>
</evidence>
<accession>A0ABT0ZMI9</accession>
<name>A0ABT0ZMI9_9ACTN</name>
<gene>
    <name evidence="1" type="ORF">NGF19_29160</name>
</gene>
<protein>
    <submittedName>
        <fullName evidence="1">Uncharacterized protein</fullName>
    </submittedName>
</protein>
<sequence length="52" mass="5478">MFFIDTVRFKGLGNRDRLTGGARTAVAADPPLGFSQVTVTVVDEHGNDGSIA</sequence>
<comment type="caution">
    <text evidence="1">The sequence shown here is derived from an EMBL/GenBank/DDBJ whole genome shotgun (WGS) entry which is preliminary data.</text>
</comment>
<dbReference type="Proteomes" id="UP001523219">
    <property type="component" value="Unassembled WGS sequence"/>
</dbReference>
<proteinExistence type="predicted"/>
<reference evidence="1 2" key="1">
    <citation type="submission" date="2022-05" db="EMBL/GenBank/DDBJ databases">
        <title>Streptomyces sp. nov. RY43-2 isolated from soil of a peat swamp forest.</title>
        <authorList>
            <person name="Kanchanasin P."/>
            <person name="Tanasupawat S."/>
            <person name="Phongsopitanun W."/>
        </authorList>
    </citation>
    <scope>NUCLEOTIDE SEQUENCE [LARGE SCALE GENOMIC DNA]</scope>
    <source>
        <strain evidence="1 2">RY43-2</strain>
    </source>
</reference>
<dbReference type="RefSeq" id="WP_252428749.1">
    <property type="nucleotide sequence ID" value="NZ_JAMWMR010000047.1"/>
</dbReference>
<keyword evidence="2" id="KW-1185">Reference proteome</keyword>
<evidence type="ECO:0000313" key="1">
    <source>
        <dbReference type="EMBL" id="MCN9244803.1"/>
    </source>
</evidence>